<dbReference type="EMBL" id="BLXT01003199">
    <property type="protein sequence ID" value="GFO01126.1"/>
    <property type="molecule type" value="Genomic_DNA"/>
</dbReference>
<protein>
    <submittedName>
        <fullName evidence="1">Probable e3 ubiquitin-protein ligase hectd4</fullName>
    </submittedName>
</protein>
<keyword evidence="2" id="KW-1185">Reference proteome</keyword>
<dbReference type="InterPro" id="IPR043366">
    <property type="entry name" value="HECTD4"/>
</dbReference>
<dbReference type="Proteomes" id="UP000735302">
    <property type="component" value="Unassembled WGS sequence"/>
</dbReference>
<dbReference type="AlphaFoldDB" id="A0AAV4A359"/>
<reference evidence="1 2" key="1">
    <citation type="journal article" date="2021" name="Elife">
        <title>Chloroplast acquisition without the gene transfer in kleptoplastic sea slugs, Plakobranchus ocellatus.</title>
        <authorList>
            <person name="Maeda T."/>
            <person name="Takahashi S."/>
            <person name="Yoshida T."/>
            <person name="Shimamura S."/>
            <person name="Takaki Y."/>
            <person name="Nagai Y."/>
            <person name="Toyoda A."/>
            <person name="Suzuki Y."/>
            <person name="Arimoto A."/>
            <person name="Ishii H."/>
            <person name="Satoh N."/>
            <person name="Nishiyama T."/>
            <person name="Hasebe M."/>
            <person name="Maruyama T."/>
            <person name="Minagawa J."/>
            <person name="Obokata J."/>
            <person name="Shigenobu S."/>
        </authorList>
    </citation>
    <scope>NUCLEOTIDE SEQUENCE [LARGE SCALE GENOMIC DNA]</scope>
</reference>
<sequence length="450" mass="48930">MASSNPESFQWLSITEESLFLHDGLLRVTDLVELPPNIETFGSRDNEVVTFDSKDPEELCAKLLEICSTRNDAFSTILEYRLNALKGLWKAEKLSTQDDRQSERDTSSQDDTIALLKKQGLIKDSDQAPFSTRISLLLILPLLQSQSKTDPALCTVTSGVILACLRDCPPLSLAKEPSDCLNGLESLLCGWLGEGESSSGRSYHAVGESHRENAAAALVALACARGHVKTFIHAIDLLQQLGNVPPLQVTDILSSLLECEGGQGQITSFLGSKYILSWGMDDLLGPSSLEAAAADGKETNEKDKDKDQELGRSITTDGLFLYTTNNHGKGIAKIGTGLQGTLRGYVYNKNTEAGPGRLALGGDFLLLRPHKFDAETEMELLAQIVDKSSLEVCSGSVINFDRFTNFSSLQIGRELQQEKRCALLCHANLNKIIGCCLSSHDPVSTSVTYD</sequence>
<organism evidence="1 2">
    <name type="scientific">Plakobranchus ocellatus</name>
    <dbReference type="NCBI Taxonomy" id="259542"/>
    <lineage>
        <taxon>Eukaryota</taxon>
        <taxon>Metazoa</taxon>
        <taxon>Spiralia</taxon>
        <taxon>Lophotrochozoa</taxon>
        <taxon>Mollusca</taxon>
        <taxon>Gastropoda</taxon>
        <taxon>Heterobranchia</taxon>
        <taxon>Euthyneura</taxon>
        <taxon>Panpulmonata</taxon>
        <taxon>Sacoglossa</taxon>
        <taxon>Placobranchoidea</taxon>
        <taxon>Plakobranchidae</taxon>
        <taxon>Plakobranchus</taxon>
    </lineage>
</organism>
<name>A0AAV4A359_9GAST</name>
<comment type="caution">
    <text evidence="1">The sequence shown here is derived from an EMBL/GenBank/DDBJ whole genome shotgun (WGS) entry which is preliminary data.</text>
</comment>
<evidence type="ECO:0000313" key="2">
    <source>
        <dbReference type="Proteomes" id="UP000735302"/>
    </source>
</evidence>
<dbReference type="PANTHER" id="PTHR46435:SF1">
    <property type="entry name" value="E3 UBIQUITIN-PROTEIN LIGASE HECTD4-RELATED"/>
    <property type="match status" value="1"/>
</dbReference>
<dbReference type="PANTHER" id="PTHR46435">
    <property type="entry name" value="E3 UBIQUITIN-PROTEIN LIGASE HECTD4-RELATED"/>
    <property type="match status" value="1"/>
</dbReference>
<dbReference type="GO" id="GO:0042593">
    <property type="term" value="P:glucose homeostasis"/>
    <property type="evidence" value="ECO:0007669"/>
    <property type="project" value="TreeGrafter"/>
</dbReference>
<accession>A0AAV4A359</accession>
<evidence type="ECO:0000313" key="1">
    <source>
        <dbReference type="EMBL" id="GFO01126.1"/>
    </source>
</evidence>
<gene>
    <name evidence="1" type="ORF">PoB_002763100</name>
</gene>
<proteinExistence type="predicted"/>